<feature type="compositionally biased region" description="Basic and acidic residues" evidence="1">
    <location>
        <begin position="139"/>
        <end position="149"/>
    </location>
</feature>
<feature type="region of interest" description="Disordered" evidence="1">
    <location>
        <begin position="1"/>
        <end position="85"/>
    </location>
</feature>
<dbReference type="OrthoDB" id="435402at2759"/>
<protein>
    <submittedName>
        <fullName evidence="2">Uncharacterized protein</fullName>
    </submittedName>
</protein>
<dbReference type="AlphaFoldDB" id="A0A9W8MQT9"/>
<reference evidence="2" key="1">
    <citation type="submission" date="2022-07" db="EMBL/GenBank/DDBJ databases">
        <title>Genome Sequence of Agrocybe chaxingu.</title>
        <authorList>
            <person name="Buettner E."/>
        </authorList>
    </citation>
    <scope>NUCLEOTIDE SEQUENCE</scope>
    <source>
        <strain evidence="2">MP-N11</strain>
    </source>
</reference>
<feature type="compositionally biased region" description="Low complexity" evidence="1">
    <location>
        <begin position="189"/>
        <end position="198"/>
    </location>
</feature>
<evidence type="ECO:0000313" key="2">
    <source>
        <dbReference type="EMBL" id="KAJ3486261.1"/>
    </source>
</evidence>
<name>A0A9W8MQT9_9AGAR</name>
<evidence type="ECO:0000256" key="1">
    <source>
        <dbReference type="SAM" id="MobiDB-lite"/>
    </source>
</evidence>
<accession>A0A9W8MQT9</accession>
<comment type="caution">
    <text evidence="2">The sequence shown here is derived from an EMBL/GenBank/DDBJ whole genome shotgun (WGS) entry which is preliminary data.</text>
</comment>
<feature type="region of interest" description="Disordered" evidence="1">
    <location>
        <begin position="107"/>
        <end position="211"/>
    </location>
</feature>
<sequence length="211" mass="22206">MASASSVDGSSGGRISTSTPSIGCDVLSRHTSEAWTCPPVPPPRPPPSARPAPEPSPGPPNPAPTRSNKPVLATPRIQWPPFPPVPPGATIVPFSQFVEHGIQIFSFPCLGDDNDDDEDDGKDDVERDGLGIPTVPLRVPHETDEGKSEARKKKKEKDRKKKDREGGAGRWGGGGDEEEEGVRGEAEAGPRAPCAGAEAAEDDAVREEGVV</sequence>
<organism evidence="2 3">
    <name type="scientific">Agrocybe chaxingu</name>
    <dbReference type="NCBI Taxonomy" id="84603"/>
    <lineage>
        <taxon>Eukaryota</taxon>
        <taxon>Fungi</taxon>
        <taxon>Dikarya</taxon>
        <taxon>Basidiomycota</taxon>
        <taxon>Agaricomycotina</taxon>
        <taxon>Agaricomycetes</taxon>
        <taxon>Agaricomycetidae</taxon>
        <taxon>Agaricales</taxon>
        <taxon>Agaricineae</taxon>
        <taxon>Strophariaceae</taxon>
        <taxon>Agrocybe</taxon>
    </lineage>
</organism>
<feature type="compositionally biased region" description="Acidic residues" evidence="1">
    <location>
        <begin position="112"/>
        <end position="123"/>
    </location>
</feature>
<dbReference type="EMBL" id="JANKHO010003089">
    <property type="protein sequence ID" value="KAJ3486261.1"/>
    <property type="molecule type" value="Genomic_DNA"/>
</dbReference>
<gene>
    <name evidence="2" type="ORF">NLJ89_g11831</name>
</gene>
<proteinExistence type="predicted"/>
<feature type="compositionally biased region" description="Basic residues" evidence="1">
    <location>
        <begin position="150"/>
        <end position="162"/>
    </location>
</feature>
<evidence type="ECO:0000313" key="3">
    <source>
        <dbReference type="Proteomes" id="UP001148786"/>
    </source>
</evidence>
<keyword evidence="3" id="KW-1185">Reference proteome</keyword>
<feature type="compositionally biased region" description="Pro residues" evidence="1">
    <location>
        <begin position="38"/>
        <end position="63"/>
    </location>
</feature>
<dbReference type="Proteomes" id="UP001148786">
    <property type="component" value="Unassembled WGS sequence"/>
</dbReference>